<dbReference type="InterPro" id="IPR017850">
    <property type="entry name" value="Alkaline_phosphatase_core_sf"/>
</dbReference>
<comment type="caution">
    <text evidence="2">The sequence shown here is derived from an EMBL/GenBank/DDBJ whole genome shotgun (WGS) entry which is preliminary data.</text>
</comment>
<dbReference type="InterPro" id="IPR052701">
    <property type="entry name" value="GAG_Ulvan_Degrading_Sulfatases"/>
</dbReference>
<dbReference type="CDD" id="cd16027">
    <property type="entry name" value="SGSH"/>
    <property type="match status" value="1"/>
</dbReference>
<gene>
    <name evidence="2" type="ORF">V2H41_06700</name>
</gene>
<dbReference type="PANTHER" id="PTHR43751:SF1">
    <property type="entry name" value="SULFATASE ATSG-RELATED"/>
    <property type="match status" value="1"/>
</dbReference>
<feature type="domain" description="Sulfatase N-terminal" evidence="1">
    <location>
        <begin position="36"/>
        <end position="312"/>
    </location>
</feature>
<evidence type="ECO:0000313" key="2">
    <source>
        <dbReference type="EMBL" id="MEE6186958.1"/>
    </source>
</evidence>
<proteinExistence type="predicted"/>
<reference evidence="2 3" key="1">
    <citation type="submission" date="2024-01" db="EMBL/GenBank/DDBJ databases">
        <title>Niabella digestum sp. nov., isolated from waste digestion system.</title>
        <authorList>
            <person name="Zhang L."/>
        </authorList>
    </citation>
    <scope>NUCLEOTIDE SEQUENCE [LARGE SCALE GENOMIC DNA]</scope>
    <source>
        <strain evidence="2 3">A18</strain>
    </source>
</reference>
<dbReference type="Proteomes" id="UP001357452">
    <property type="component" value="Unassembled WGS sequence"/>
</dbReference>
<dbReference type="EMBL" id="JAZGLY010000003">
    <property type="protein sequence ID" value="MEE6186958.1"/>
    <property type="molecule type" value="Genomic_DNA"/>
</dbReference>
<name>A0ABU7RG49_9BACT</name>
<keyword evidence="3" id="KW-1185">Reference proteome</keyword>
<dbReference type="Pfam" id="PF00884">
    <property type="entry name" value="Sulfatase"/>
    <property type="match status" value="1"/>
</dbReference>
<dbReference type="Gene3D" id="3.40.720.10">
    <property type="entry name" value="Alkaline Phosphatase, subunit A"/>
    <property type="match status" value="1"/>
</dbReference>
<evidence type="ECO:0000313" key="3">
    <source>
        <dbReference type="Proteomes" id="UP001357452"/>
    </source>
</evidence>
<dbReference type="InterPro" id="IPR000917">
    <property type="entry name" value="Sulfatase_N"/>
</dbReference>
<evidence type="ECO:0000259" key="1">
    <source>
        <dbReference type="Pfam" id="PF00884"/>
    </source>
</evidence>
<dbReference type="RefSeq" id="WP_330974367.1">
    <property type="nucleotide sequence ID" value="NZ_JAZGLY010000003.1"/>
</dbReference>
<dbReference type="PANTHER" id="PTHR43751">
    <property type="entry name" value="SULFATASE"/>
    <property type="match status" value="1"/>
</dbReference>
<organism evidence="2 3">
    <name type="scientific">Niabella digestorum</name>
    <dbReference type="NCBI Taxonomy" id="3117701"/>
    <lineage>
        <taxon>Bacteria</taxon>
        <taxon>Pseudomonadati</taxon>
        <taxon>Bacteroidota</taxon>
        <taxon>Chitinophagia</taxon>
        <taxon>Chitinophagales</taxon>
        <taxon>Chitinophagaceae</taxon>
        <taxon>Niabella</taxon>
    </lineage>
</organism>
<dbReference type="SUPFAM" id="SSF53649">
    <property type="entry name" value="Alkaline phosphatase-like"/>
    <property type="match status" value="1"/>
</dbReference>
<protein>
    <submittedName>
        <fullName evidence="2">Sulfatase</fullName>
    </submittedName>
</protein>
<sequence>MKGFAIKLDLIKISKAAVIVSTCLCLCTQLWAQRRPNIVMFVADDLNQEDLGCYGNKDVRTPNINKLAAEGLRFTKAYAASSMCTPSRSVMYTGLYPFRNGVQMNHFAVRAGMRSLPHYLKELGYRVVIAGKTHVGPQECFPFEEIGKEFGKYEPIENRTDRKKETVKFIEEHFRTQSDQPLCLIVAPWVPHVPWFPNKDFDPQKLQLPDYLADTKETRQALAAYYQSIGEADKMMGEVMQAVDKAGKKENTVMIFTSDQGVQFPGAKWTVYDRGLRVPFIVRWPGKIKAGSTSDALISLVDITPTFIDLAGGKEQPYLDGKSFKDVMLGQRQKHHDFVFGETSVEPHYWYNYTPARTVITADGWHYIRNYHPGVRFITHIDKVERNEFYFDSWVEKAKSDTKTKFLVDRYSYRPPEELYDLNTDPSEFKNLADVPAYQQKLHAMQTLLKKELDRQGETEAMILEGFLPKFFDQSYTIAQNKSAANLSFNKKFWNPEVLYITAYLEGVDKGGVVCEYFNNFRLYAYQGKIGMITADGEEKETSVLPTNKGHLLVRLAATGDLEILFNQQPVLTGRLNKDYTKIKNGYVSCGMIQGKAFSGKLQPYEGRISDLRFTMNELSREP</sequence>
<accession>A0ABU7RG49</accession>